<dbReference type="AlphaFoldDB" id="A0AAN9QDQ0"/>
<protein>
    <submittedName>
        <fullName evidence="8">Uncharacterized protein</fullName>
    </submittedName>
</protein>
<comment type="similarity">
    <text evidence="2">Belongs to the plant rapid alkalinization factor (RALF) family.</text>
</comment>
<dbReference type="GO" id="GO:0005576">
    <property type="term" value="C:extracellular region"/>
    <property type="evidence" value="ECO:0007669"/>
    <property type="project" value="UniProtKB-SubCell"/>
</dbReference>
<keyword evidence="4" id="KW-0372">Hormone</keyword>
<evidence type="ECO:0000256" key="1">
    <source>
        <dbReference type="ARBA" id="ARBA00004613"/>
    </source>
</evidence>
<feature type="signal peptide" evidence="7">
    <location>
        <begin position="1"/>
        <end position="28"/>
    </location>
</feature>
<proteinExistence type="inferred from homology"/>
<keyword evidence="6" id="KW-1015">Disulfide bond</keyword>
<evidence type="ECO:0000256" key="4">
    <source>
        <dbReference type="ARBA" id="ARBA00022702"/>
    </source>
</evidence>
<evidence type="ECO:0000256" key="3">
    <source>
        <dbReference type="ARBA" id="ARBA00022525"/>
    </source>
</evidence>
<dbReference type="InterPro" id="IPR008801">
    <property type="entry name" value="RALF"/>
</dbReference>
<keyword evidence="3" id="KW-0964">Secreted</keyword>
<reference evidence="8 9" key="1">
    <citation type="submission" date="2024-01" db="EMBL/GenBank/DDBJ databases">
        <title>The genomes of 5 underutilized Papilionoideae crops provide insights into root nodulation and disease resistanc.</title>
        <authorList>
            <person name="Jiang F."/>
        </authorList>
    </citation>
    <scope>NUCLEOTIDE SEQUENCE [LARGE SCALE GENOMIC DNA]</scope>
    <source>
        <strain evidence="8">LVBAO_FW01</strain>
        <tissue evidence="8">Leaves</tissue>
    </source>
</reference>
<gene>
    <name evidence="8" type="ORF">VNO77_25671</name>
</gene>
<dbReference type="GO" id="GO:0019722">
    <property type="term" value="P:calcium-mediated signaling"/>
    <property type="evidence" value="ECO:0007669"/>
    <property type="project" value="TreeGrafter"/>
</dbReference>
<dbReference type="Pfam" id="PF05498">
    <property type="entry name" value="RALF"/>
    <property type="match status" value="1"/>
</dbReference>
<dbReference type="PANTHER" id="PTHR33136">
    <property type="entry name" value="RAPID ALKALINIZATION FACTOR-LIKE"/>
    <property type="match status" value="1"/>
</dbReference>
<organism evidence="8 9">
    <name type="scientific">Canavalia gladiata</name>
    <name type="common">Sword bean</name>
    <name type="synonym">Dolichos gladiatus</name>
    <dbReference type="NCBI Taxonomy" id="3824"/>
    <lineage>
        <taxon>Eukaryota</taxon>
        <taxon>Viridiplantae</taxon>
        <taxon>Streptophyta</taxon>
        <taxon>Embryophyta</taxon>
        <taxon>Tracheophyta</taxon>
        <taxon>Spermatophyta</taxon>
        <taxon>Magnoliopsida</taxon>
        <taxon>eudicotyledons</taxon>
        <taxon>Gunneridae</taxon>
        <taxon>Pentapetalae</taxon>
        <taxon>rosids</taxon>
        <taxon>fabids</taxon>
        <taxon>Fabales</taxon>
        <taxon>Fabaceae</taxon>
        <taxon>Papilionoideae</taxon>
        <taxon>50 kb inversion clade</taxon>
        <taxon>NPAAA clade</taxon>
        <taxon>indigoferoid/millettioid clade</taxon>
        <taxon>Phaseoleae</taxon>
        <taxon>Canavalia</taxon>
    </lineage>
</organism>
<evidence type="ECO:0000313" key="9">
    <source>
        <dbReference type="Proteomes" id="UP001367508"/>
    </source>
</evidence>
<evidence type="ECO:0000313" key="8">
    <source>
        <dbReference type="EMBL" id="KAK7331446.1"/>
    </source>
</evidence>
<evidence type="ECO:0000256" key="5">
    <source>
        <dbReference type="ARBA" id="ARBA00022729"/>
    </source>
</evidence>
<evidence type="ECO:0000256" key="6">
    <source>
        <dbReference type="ARBA" id="ARBA00023157"/>
    </source>
</evidence>
<dbReference type="Proteomes" id="UP001367508">
    <property type="component" value="Unassembled WGS sequence"/>
</dbReference>
<keyword evidence="5 7" id="KW-0732">Signal</keyword>
<name>A0AAN9QDQ0_CANGL</name>
<comment type="caution">
    <text evidence="8">The sequence shown here is derived from an EMBL/GenBank/DDBJ whole genome shotgun (WGS) entry which is preliminary data.</text>
</comment>
<dbReference type="PANTHER" id="PTHR33136:SF36">
    <property type="entry name" value="PROTEIN RALF-LIKE 31"/>
    <property type="match status" value="1"/>
</dbReference>
<evidence type="ECO:0000256" key="7">
    <source>
        <dbReference type="SAM" id="SignalP"/>
    </source>
</evidence>
<feature type="chain" id="PRO_5042898722" evidence="7">
    <location>
        <begin position="29"/>
        <end position="125"/>
    </location>
</feature>
<comment type="subcellular location">
    <subcellularLocation>
        <location evidence="1">Secreted</location>
    </subcellularLocation>
</comment>
<keyword evidence="9" id="KW-1185">Reference proteome</keyword>
<accession>A0AAN9QDQ0</accession>
<dbReference type="EMBL" id="JAYMYQ010000005">
    <property type="protein sequence ID" value="KAK7331446.1"/>
    <property type="molecule type" value="Genomic_DNA"/>
</dbReference>
<dbReference type="GO" id="GO:0040008">
    <property type="term" value="P:regulation of growth"/>
    <property type="evidence" value="ECO:0007669"/>
    <property type="project" value="UniProtKB-ARBA"/>
</dbReference>
<dbReference type="GO" id="GO:0005179">
    <property type="term" value="F:hormone activity"/>
    <property type="evidence" value="ECO:0007669"/>
    <property type="project" value="UniProtKB-KW"/>
</dbReference>
<sequence>MSQTRFISMIFLCLSLVVFHIHIPICNGLSFIDLNLLKHKEMDVNVMTKRGCGNSIGECLTEEEMDSESNRRVLVMGKKYISYETLKKDMVPCDRAGASYYSCHARQENHYSRGCEVITRCARGA</sequence>
<dbReference type="GO" id="GO:0009506">
    <property type="term" value="C:plasmodesma"/>
    <property type="evidence" value="ECO:0007669"/>
    <property type="project" value="TreeGrafter"/>
</dbReference>
<evidence type="ECO:0000256" key="2">
    <source>
        <dbReference type="ARBA" id="ARBA00009178"/>
    </source>
</evidence>